<name>A0A8A1LY85_AJECA</name>
<evidence type="ECO:0000313" key="1">
    <source>
        <dbReference type="EMBL" id="QSS59136.1"/>
    </source>
</evidence>
<dbReference type="AlphaFoldDB" id="A0A8A1LY85"/>
<dbReference type="VEuPathDB" id="FungiDB:I7I51_08568"/>
<evidence type="ECO:0000313" key="2">
    <source>
        <dbReference type="Proteomes" id="UP000663671"/>
    </source>
</evidence>
<accession>A0A8A1LY85</accession>
<dbReference type="EMBL" id="CP069109">
    <property type="protein sequence ID" value="QSS59136.1"/>
    <property type="molecule type" value="Genomic_DNA"/>
</dbReference>
<reference evidence="1" key="1">
    <citation type="submission" date="2021-01" db="EMBL/GenBank/DDBJ databases">
        <title>Chromosome-level genome assembly of a human fungal pathogen reveals clustering of transcriptionally co-regulated genes.</title>
        <authorList>
            <person name="Voorhies M."/>
            <person name="Cohen S."/>
            <person name="Shea T.P."/>
            <person name="Petrus S."/>
            <person name="Munoz J.F."/>
            <person name="Poplawski S."/>
            <person name="Goldman W.E."/>
            <person name="Michael T."/>
            <person name="Cuomo C.A."/>
            <person name="Sil A."/>
            <person name="Beyhan S."/>
        </authorList>
    </citation>
    <scope>NUCLEOTIDE SEQUENCE</scope>
    <source>
        <strain evidence="1">WU24</strain>
    </source>
</reference>
<proteinExistence type="predicted"/>
<organism evidence="1 2">
    <name type="scientific">Ajellomyces capsulatus</name>
    <name type="common">Darling's disease fungus</name>
    <name type="synonym">Histoplasma capsulatum</name>
    <dbReference type="NCBI Taxonomy" id="5037"/>
    <lineage>
        <taxon>Eukaryota</taxon>
        <taxon>Fungi</taxon>
        <taxon>Dikarya</taxon>
        <taxon>Ascomycota</taxon>
        <taxon>Pezizomycotina</taxon>
        <taxon>Eurotiomycetes</taxon>
        <taxon>Eurotiomycetidae</taxon>
        <taxon>Onygenales</taxon>
        <taxon>Ajellomycetaceae</taxon>
        <taxon>Histoplasma</taxon>
    </lineage>
</organism>
<sequence length="106" mass="11850">MWDGMPVCLCTRVRRILGVVWRSARTPMEEVRSKPDRDWSRLRRYLAATGDRPCQQNMQGHGNLVAQYPLSSATSYSSSLCTDFAQMKTAVVNSPKASSTHNSIAT</sequence>
<dbReference type="Proteomes" id="UP000663671">
    <property type="component" value="Chromosome 2"/>
</dbReference>
<protein>
    <submittedName>
        <fullName evidence="1">Uncharacterized protein</fullName>
    </submittedName>
</protein>
<gene>
    <name evidence="1" type="ORF">I7I51_08568</name>
</gene>